<name>A0AAF3E9T4_9BILA</name>
<dbReference type="WBParaSite" id="MBELARI_LOCUS10664">
    <property type="protein sequence ID" value="MBELARI_LOCUS10664"/>
    <property type="gene ID" value="MBELARI_LOCUS10664"/>
</dbReference>
<evidence type="ECO:0000313" key="2">
    <source>
        <dbReference type="WBParaSite" id="MBELARI_LOCUS10664"/>
    </source>
</evidence>
<proteinExistence type="predicted"/>
<protein>
    <submittedName>
        <fullName evidence="2">Uncharacterized protein</fullName>
    </submittedName>
</protein>
<sequence length="283" mass="32849">MFLRSDSRGNNSQDLLDDHEYLVDEYFPVLLVLCNSTDKETESLEKYLEQRTYAELKRVIDLRTQELDHDIDSKLLKRTNLTEIGSILKSELGHKYLQILEAYHNASVYAIIRGLWNSQLYSILPPIDQFAILDYFEEKLNRHNAHRSMWQRFLDALQKVFSSKRESSNCGAEGSQCVRRLAEGMSSEERARVDQAADNDDLQTLENAIDLQLAKHPDNLKVELKAWKVENYPPVALLNIVNDATEEEKIALQRLRKHGLLSSLKTYYRAMIEMKDIDEQKVS</sequence>
<dbReference type="AlphaFoldDB" id="A0AAF3E9T4"/>
<keyword evidence="1" id="KW-1185">Reference proteome</keyword>
<accession>A0AAF3E9T4</accession>
<evidence type="ECO:0000313" key="1">
    <source>
        <dbReference type="Proteomes" id="UP000887575"/>
    </source>
</evidence>
<dbReference type="Proteomes" id="UP000887575">
    <property type="component" value="Unassembled WGS sequence"/>
</dbReference>
<reference evidence="2" key="1">
    <citation type="submission" date="2024-02" db="UniProtKB">
        <authorList>
            <consortium name="WormBaseParasite"/>
        </authorList>
    </citation>
    <scope>IDENTIFICATION</scope>
</reference>
<organism evidence="1 2">
    <name type="scientific">Mesorhabditis belari</name>
    <dbReference type="NCBI Taxonomy" id="2138241"/>
    <lineage>
        <taxon>Eukaryota</taxon>
        <taxon>Metazoa</taxon>
        <taxon>Ecdysozoa</taxon>
        <taxon>Nematoda</taxon>
        <taxon>Chromadorea</taxon>
        <taxon>Rhabditida</taxon>
        <taxon>Rhabditina</taxon>
        <taxon>Rhabditomorpha</taxon>
        <taxon>Rhabditoidea</taxon>
        <taxon>Rhabditidae</taxon>
        <taxon>Mesorhabditinae</taxon>
        <taxon>Mesorhabditis</taxon>
    </lineage>
</organism>